<keyword evidence="6" id="KW-1185">Reference proteome</keyword>
<sequence>MALPKEPRQKMINIMYLVLTAMLAMNVSAEILNAFDIVNDSIITSNNSIDAKNTVTYNQFTKQAAEDAAKAGPYKAKAETVKKLSADAVSYIENLKNRIIMESDKLDKLPPNAQLVKRDDLDAATRLMENQKEGPKLESMLKKLRVDMLEQVDPKIRTEMSKNLPLNIQVGHAKTGHDDGTPKSWSVYHFNMVPSIAAITILSKFQNDIKNSEAMIIDELLKEIGANDIRFDAMEAFVSMNSKSFTTGQDLEAKIAIGAYSTTVNPDIIVNGQKLEVVNGIATYKMSGLTSLGEHALTGSISLRKPNGELITRQINESYNVGASATAISADKMNVLYIAVQNPISITAAGVPAENVVATIEGGGGRIERVGAGKFMVSVTNPGKAIIKVASNVGGKVTQLDAKEYRVKMIPDPIAMVGLSKSGNVKTAEFKQQQGVRAVLENFEFEGVKYDVMGYRIGIDAKGKDYVDEVASSAYFPGPAMSAIRSLKPGDRVYIENIKVKGPDGKVRDIPYNLTYNLN</sequence>
<dbReference type="InterPro" id="IPR022719">
    <property type="entry name" value="Motility-assoc_prot_GldM_C"/>
</dbReference>
<dbReference type="InterPro" id="IPR048405">
    <property type="entry name" value="GldM_Ig-like-1"/>
</dbReference>
<dbReference type="RefSeq" id="WP_264281190.1">
    <property type="nucleotide sequence ID" value="NZ_CP107006.1"/>
</dbReference>
<dbReference type="NCBIfam" id="TIGR03517">
    <property type="entry name" value="GldM_gliding"/>
    <property type="match status" value="1"/>
</dbReference>
<evidence type="ECO:0000313" key="5">
    <source>
        <dbReference type="EMBL" id="UYQ93045.1"/>
    </source>
</evidence>
<evidence type="ECO:0000259" key="4">
    <source>
        <dbReference type="Pfam" id="PF21602"/>
    </source>
</evidence>
<organism evidence="5 6">
    <name type="scientific">Chitinophaga horti</name>
    <dbReference type="NCBI Taxonomy" id="2920382"/>
    <lineage>
        <taxon>Bacteria</taxon>
        <taxon>Pseudomonadati</taxon>
        <taxon>Bacteroidota</taxon>
        <taxon>Chitinophagia</taxon>
        <taxon>Chitinophagales</taxon>
        <taxon>Chitinophagaceae</taxon>
        <taxon>Chitinophaga</taxon>
    </lineage>
</organism>
<dbReference type="Pfam" id="PF21601">
    <property type="entry name" value="GldM_2nd"/>
    <property type="match status" value="1"/>
</dbReference>
<dbReference type="Proteomes" id="UP001162741">
    <property type="component" value="Chromosome"/>
</dbReference>
<feature type="domain" description="Gliding motility-associated protein GldM first immunoglobulin-like" evidence="3">
    <location>
        <begin position="226"/>
        <end position="322"/>
    </location>
</feature>
<feature type="domain" description="Gliding motility-associated protein GldM second immunoglobulin-like" evidence="4">
    <location>
        <begin position="327"/>
        <end position="408"/>
    </location>
</feature>
<evidence type="ECO:0000259" key="2">
    <source>
        <dbReference type="Pfam" id="PF12081"/>
    </source>
</evidence>
<reference evidence="5" key="1">
    <citation type="submission" date="2022-10" db="EMBL/GenBank/DDBJ databases">
        <title>Chitinophaga sp. nov., isolated from soil.</title>
        <authorList>
            <person name="Jeon C.O."/>
        </authorList>
    </citation>
    <scope>NUCLEOTIDE SEQUENCE</scope>
    <source>
        <strain evidence="5">R8</strain>
    </source>
</reference>
<dbReference type="Pfam" id="PF21602">
    <property type="entry name" value="GldM_3rd"/>
    <property type="match status" value="1"/>
</dbReference>
<feature type="domain" description="Gliding motility-associated protein GldM C-terminal" evidence="1">
    <location>
        <begin position="411"/>
        <end position="518"/>
    </location>
</feature>
<dbReference type="Pfam" id="PF12080">
    <property type="entry name" value="GldM_4th"/>
    <property type="match status" value="1"/>
</dbReference>
<feature type="domain" description="Gliding motility-associated protein GldM N-terminal" evidence="2">
    <location>
        <begin position="30"/>
        <end position="222"/>
    </location>
</feature>
<name>A0ABY6J093_9BACT</name>
<dbReference type="InterPro" id="IPR048406">
    <property type="entry name" value="GldM_Ig-like-2"/>
</dbReference>
<evidence type="ECO:0000259" key="3">
    <source>
        <dbReference type="Pfam" id="PF21601"/>
    </source>
</evidence>
<dbReference type="InterPro" id="IPR019859">
    <property type="entry name" value="Motility-assoc_prot_GldM"/>
</dbReference>
<protein>
    <submittedName>
        <fullName evidence="5">Gliding motility protein GldM</fullName>
    </submittedName>
</protein>
<dbReference type="EMBL" id="CP107006">
    <property type="protein sequence ID" value="UYQ93045.1"/>
    <property type="molecule type" value="Genomic_DNA"/>
</dbReference>
<gene>
    <name evidence="5" type="primary">gldM</name>
    <name evidence="5" type="ORF">MKQ68_23475</name>
</gene>
<evidence type="ECO:0000313" key="6">
    <source>
        <dbReference type="Proteomes" id="UP001162741"/>
    </source>
</evidence>
<evidence type="ECO:0000259" key="1">
    <source>
        <dbReference type="Pfam" id="PF12080"/>
    </source>
</evidence>
<dbReference type="Pfam" id="PF12081">
    <property type="entry name" value="GldM_1st"/>
    <property type="match status" value="1"/>
</dbReference>
<accession>A0ABY6J093</accession>
<proteinExistence type="predicted"/>
<dbReference type="InterPro" id="IPR022720">
    <property type="entry name" value="Motility-assoc_prot_GldM_N"/>
</dbReference>